<dbReference type="GO" id="GO:0032049">
    <property type="term" value="P:cardiolipin biosynthetic process"/>
    <property type="evidence" value="ECO:0007669"/>
    <property type="project" value="UniProtKB-ARBA"/>
</dbReference>
<dbReference type="InterPro" id="IPR001736">
    <property type="entry name" value="PLipase_D/transphosphatidylase"/>
</dbReference>
<reference evidence="2 3" key="1">
    <citation type="submission" date="2019-03" db="EMBL/GenBank/DDBJ databases">
        <title>Lake Tanganyika Metagenome-Assembled Genomes (MAGs).</title>
        <authorList>
            <person name="Tran P."/>
        </authorList>
    </citation>
    <scope>NUCLEOTIDE SEQUENCE [LARGE SCALE GENOMIC DNA]</scope>
    <source>
        <strain evidence="2">K_DeepCast_65m_m2_236</strain>
    </source>
</reference>
<comment type="caution">
    <text evidence="2">The sequence shown here is derived from an EMBL/GenBank/DDBJ whole genome shotgun (WGS) entry which is preliminary data.</text>
</comment>
<dbReference type="CDD" id="cd09110">
    <property type="entry name" value="PLDc_CLS_1"/>
    <property type="match status" value="1"/>
</dbReference>
<dbReference type="Proteomes" id="UP000703893">
    <property type="component" value="Unassembled WGS sequence"/>
</dbReference>
<dbReference type="AlphaFoldDB" id="A0A938BLE7"/>
<dbReference type="SMART" id="SM00155">
    <property type="entry name" value="PLDc"/>
    <property type="match status" value="2"/>
</dbReference>
<gene>
    <name evidence="2" type="ORF">FJZ00_08730</name>
</gene>
<feature type="domain" description="PLD phosphodiesterase" evidence="1">
    <location>
        <begin position="262"/>
        <end position="289"/>
    </location>
</feature>
<dbReference type="EMBL" id="VGJX01000493">
    <property type="protein sequence ID" value="MBM3275226.1"/>
    <property type="molecule type" value="Genomic_DNA"/>
</dbReference>
<organism evidence="2 3">
    <name type="scientific">Candidatus Tanganyikabacteria bacterium</name>
    <dbReference type="NCBI Taxonomy" id="2961651"/>
    <lineage>
        <taxon>Bacteria</taxon>
        <taxon>Bacillati</taxon>
        <taxon>Candidatus Sericytochromatia</taxon>
        <taxon>Candidatus Tanganyikabacteria</taxon>
    </lineage>
</organism>
<accession>A0A938BLE7</accession>
<protein>
    <submittedName>
        <fullName evidence="2">Phosphatidylserine/phosphatidylglycerophosphate/ cardiolipin synthase family protein</fullName>
    </submittedName>
</protein>
<dbReference type="InterPro" id="IPR025202">
    <property type="entry name" value="PLD-like_dom"/>
</dbReference>
<dbReference type="Pfam" id="PF13091">
    <property type="entry name" value="PLDc_2"/>
    <property type="match status" value="2"/>
</dbReference>
<feature type="non-terminal residue" evidence="2">
    <location>
        <position position="1"/>
    </location>
</feature>
<dbReference type="GO" id="GO:0030572">
    <property type="term" value="F:phosphatidyltransferase activity"/>
    <property type="evidence" value="ECO:0007669"/>
    <property type="project" value="UniProtKB-ARBA"/>
</dbReference>
<evidence type="ECO:0000313" key="3">
    <source>
        <dbReference type="Proteomes" id="UP000703893"/>
    </source>
</evidence>
<name>A0A938BLE7_9BACT</name>
<evidence type="ECO:0000259" key="1">
    <source>
        <dbReference type="PROSITE" id="PS50035"/>
    </source>
</evidence>
<dbReference type="PANTHER" id="PTHR21248">
    <property type="entry name" value="CARDIOLIPIN SYNTHASE"/>
    <property type="match status" value="1"/>
</dbReference>
<dbReference type="PROSITE" id="PS50035">
    <property type="entry name" value="PLD"/>
    <property type="match status" value="2"/>
</dbReference>
<dbReference type="SUPFAM" id="SSF56024">
    <property type="entry name" value="Phospholipase D/nuclease"/>
    <property type="match status" value="2"/>
</dbReference>
<proteinExistence type="predicted"/>
<dbReference type="PANTHER" id="PTHR21248:SF22">
    <property type="entry name" value="PHOSPHOLIPASE D"/>
    <property type="match status" value="1"/>
</dbReference>
<feature type="domain" description="PLD phosphodiesterase" evidence="1">
    <location>
        <begin position="92"/>
        <end position="119"/>
    </location>
</feature>
<evidence type="ECO:0000313" key="2">
    <source>
        <dbReference type="EMBL" id="MBM3275226.1"/>
    </source>
</evidence>
<dbReference type="Gene3D" id="3.30.870.10">
    <property type="entry name" value="Endonuclease Chain A"/>
    <property type="match status" value="2"/>
</dbReference>
<sequence>LKLHVDNPAGYDALEAAINAARRSIWFETFMWHNDASGQRFAKLLARRKLDGLDVRVLVDPLGTSSDRDVLRPMLDAQVPVRFYRQRVLGSLENITHRKLYLMDGWRGFTGGMNIGDPYLHWHDLLVDVQGPAARDMHRVFSEDWNVSGAPDIDVDKAPALQSRYGVSKVRPLKTDMSGDHDGRDLIAAQLAAFKSARKSIRTAQLFLSDDEVLDHLEIAARRGVETKVLVSERNNMGVFRELNKHNAARLRKAGVQFRFYHDRTSHMKYVSVDGAWLMLGSANGDTRSYQTNQEFSLGISDLDFVAEADRRVFDADFAASRIPSDAELKVSWTKKPVVLLADWLSILL</sequence>